<comment type="caution">
    <text evidence="8">The sequence shown here is derived from an EMBL/GenBank/DDBJ whole genome shotgun (WGS) entry which is preliminary data.</text>
</comment>
<comment type="subcellular location">
    <subcellularLocation>
        <location evidence="1">Membrane</location>
        <topology evidence="1">Multi-pass membrane protein</topology>
    </subcellularLocation>
</comment>
<evidence type="ECO:0000256" key="7">
    <source>
        <dbReference type="SAM" id="Phobius"/>
    </source>
</evidence>
<feature type="transmembrane region" description="Helical" evidence="7">
    <location>
        <begin position="335"/>
        <end position="356"/>
    </location>
</feature>
<keyword evidence="5 7" id="KW-0472">Membrane</keyword>
<dbReference type="EMBL" id="JBHSXX010000001">
    <property type="protein sequence ID" value="MFC6869852.1"/>
    <property type="molecule type" value="Genomic_DNA"/>
</dbReference>
<keyword evidence="3 7" id="KW-0812">Transmembrane</keyword>
<accession>A0ABW2C5P7</accession>
<keyword evidence="9" id="KW-1185">Reference proteome</keyword>
<feature type="transmembrane region" description="Helical" evidence="7">
    <location>
        <begin position="251"/>
        <end position="273"/>
    </location>
</feature>
<feature type="transmembrane region" description="Helical" evidence="7">
    <location>
        <begin position="138"/>
        <end position="164"/>
    </location>
</feature>
<feature type="transmembrane region" description="Helical" evidence="7">
    <location>
        <begin position="293"/>
        <end position="315"/>
    </location>
</feature>
<reference evidence="9" key="1">
    <citation type="journal article" date="2019" name="Int. J. Syst. Evol. Microbiol.">
        <title>The Global Catalogue of Microorganisms (GCM) 10K type strain sequencing project: providing services to taxonomists for standard genome sequencing and annotation.</title>
        <authorList>
            <consortium name="The Broad Institute Genomics Platform"/>
            <consortium name="The Broad Institute Genome Sequencing Center for Infectious Disease"/>
            <person name="Wu L."/>
            <person name="Ma J."/>
        </authorList>
    </citation>
    <scope>NUCLEOTIDE SEQUENCE [LARGE SCALE GENOMIC DNA]</scope>
    <source>
        <strain evidence="9">KCTC 32255</strain>
    </source>
</reference>
<evidence type="ECO:0000313" key="8">
    <source>
        <dbReference type="EMBL" id="MFC6869852.1"/>
    </source>
</evidence>
<dbReference type="Pfam" id="PF02133">
    <property type="entry name" value="Transp_cyt_pur"/>
    <property type="match status" value="1"/>
</dbReference>
<evidence type="ECO:0000256" key="3">
    <source>
        <dbReference type="ARBA" id="ARBA00022692"/>
    </source>
</evidence>
<comment type="similarity">
    <text evidence="2">Belongs to the purine-cytosine permease (2.A.39) family.</text>
</comment>
<feature type="transmembrane region" description="Helical" evidence="7">
    <location>
        <begin position="211"/>
        <end position="231"/>
    </location>
</feature>
<name>A0ABW2C5P7_9PSEU</name>
<organism evidence="8 9">
    <name type="scientific">Haloechinothrix salitolerans</name>
    <dbReference type="NCBI Taxonomy" id="926830"/>
    <lineage>
        <taxon>Bacteria</taxon>
        <taxon>Bacillati</taxon>
        <taxon>Actinomycetota</taxon>
        <taxon>Actinomycetes</taxon>
        <taxon>Pseudonocardiales</taxon>
        <taxon>Pseudonocardiaceae</taxon>
        <taxon>Haloechinothrix</taxon>
    </lineage>
</organism>
<dbReference type="PANTHER" id="PTHR30618:SF6">
    <property type="entry name" value="NCS1 FAMILY NUCLEOBASE:CATION SYMPORTER-1"/>
    <property type="match status" value="1"/>
</dbReference>
<evidence type="ECO:0000256" key="1">
    <source>
        <dbReference type="ARBA" id="ARBA00004141"/>
    </source>
</evidence>
<evidence type="ECO:0000256" key="2">
    <source>
        <dbReference type="ARBA" id="ARBA00008974"/>
    </source>
</evidence>
<feature type="transmembrane region" description="Helical" evidence="7">
    <location>
        <begin position="456"/>
        <end position="475"/>
    </location>
</feature>
<dbReference type="InterPro" id="IPR001248">
    <property type="entry name" value="Pur-cyt_permease"/>
</dbReference>
<keyword evidence="4 7" id="KW-1133">Transmembrane helix</keyword>
<feature type="transmembrane region" description="Helical" evidence="7">
    <location>
        <begin position="377"/>
        <end position="396"/>
    </location>
</feature>
<sequence length="514" mass="54816">MSNEQIAARIHRSPSTPVPDVSASASAEPDSLVVPTDDPTLYNKDLAPLPHAKRKWGAFEIFNVWSNDIQSLFGYTLAATLFISYGLSGWAVMAGIVLAGLIVMGLVNLTGKPSVRYGIPYPVMARASMGVRGAQFPALVRGIVAIFWYGVQTYFASTAIALLITAVTGSSGGPTFLGMTAIGWLSYVIVAVFQVGLFLRGIDWISRYLNWAAPMVYVVMIALMVAIWVRAGGGLLGELGTMFSGVGSYDGGPVLAFVAVVGTMVAYFAAVIINYGDFSRFVKTERKMRRGNFWGLPVSLAVFSLLAMVITAGTGVLYGEALTDPAAIVEQVDNIWLTVVAALTFFAATVGINLVANFVPPAYDLANLMPGKISARTGGMIAASIAFVIGGLWVSFVSNMGIAQFVDTLGAVLAPLYGVLVADYYLVRKQRLNVQELFNAEEGSAYYYVKGWNLRALAAFGIAAVFSVATVWVPALTNLTGFAWILGAAIGAVLHVLFMRGHREAARVEAEPAH</sequence>
<feature type="transmembrane region" description="Helical" evidence="7">
    <location>
        <begin position="408"/>
        <end position="427"/>
    </location>
</feature>
<feature type="transmembrane region" description="Helical" evidence="7">
    <location>
        <begin position="176"/>
        <end position="199"/>
    </location>
</feature>
<feature type="transmembrane region" description="Helical" evidence="7">
    <location>
        <begin position="82"/>
        <end position="107"/>
    </location>
</feature>
<dbReference type="PANTHER" id="PTHR30618">
    <property type="entry name" value="NCS1 FAMILY PURINE/PYRIMIDINE TRANSPORTER"/>
    <property type="match status" value="1"/>
</dbReference>
<proteinExistence type="inferred from homology"/>
<dbReference type="CDD" id="cd11555">
    <property type="entry name" value="SLC-NCS1sbd_u1"/>
    <property type="match status" value="1"/>
</dbReference>
<dbReference type="RefSeq" id="WP_345403822.1">
    <property type="nucleotide sequence ID" value="NZ_BAABLA010000116.1"/>
</dbReference>
<evidence type="ECO:0000256" key="6">
    <source>
        <dbReference type="SAM" id="MobiDB-lite"/>
    </source>
</evidence>
<dbReference type="InterPro" id="IPR045225">
    <property type="entry name" value="Uracil/uridine/allantoin_perm"/>
</dbReference>
<feature type="transmembrane region" description="Helical" evidence="7">
    <location>
        <begin position="481"/>
        <end position="498"/>
    </location>
</feature>
<protein>
    <submittedName>
        <fullName evidence="8">NCS1 family nucleobase:cation symporter-1</fullName>
    </submittedName>
</protein>
<dbReference type="Gene3D" id="1.10.4160.10">
    <property type="entry name" value="Hydantoin permease"/>
    <property type="match status" value="1"/>
</dbReference>
<evidence type="ECO:0000256" key="5">
    <source>
        <dbReference type="ARBA" id="ARBA00023136"/>
    </source>
</evidence>
<evidence type="ECO:0000313" key="9">
    <source>
        <dbReference type="Proteomes" id="UP001596337"/>
    </source>
</evidence>
<gene>
    <name evidence="8" type="ORF">ACFQGD_22175</name>
</gene>
<evidence type="ECO:0000256" key="4">
    <source>
        <dbReference type="ARBA" id="ARBA00022989"/>
    </source>
</evidence>
<feature type="region of interest" description="Disordered" evidence="6">
    <location>
        <begin position="1"/>
        <end position="36"/>
    </location>
</feature>
<dbReference type="Proteomes" id="UP001596337">
    <property type="component" value="Unassembled WGS sequence"/>
</dbReference>